<proteinExistence type="predicted"/>
<dbReference type="RefSeq" id="WP_074969888.1">
    <property type="nucleotide sequence ID" value="NZ_BQHX01000050.1"/>
</dbReference>
<evidence type="ECO:0000313" key="2">
    <source>
        <dbReference type="Proteomes" id="UP000461288"/>
    </source>
</evidence>
<accession>A0A1I0U1L4</accession>
<name>A0A1I0U1L4_9GAMM</name>
<reference evidence="1 2" key="1">
    <citation type="submission" date="2019-12" db="EMBL/GenBank/DDBJ databases">
        <title>Draft genome sequence of Pseudomonas otitidis recovered from a chicken carcass.</title>
        <authorList>
            <person name="Vieira T.R."/>
            <person name="Oliviera E.F.C."/>
            <person name="Silva N.M.V."/>
            <person name="Sambrano G.E."/>
            <person name="Cibulski S.P."/>
            <person name="Cardoso M.R.I."/>
        </authorList>
    </citation>
    <scope>NUCLEOTIDE SEQUENCE [LARGE SCALE GENOMIC DNA]</scope>
    <source>
        <strain evidence="1 2">25_K</strain>
    </source>
</reference>
<evidence type="ECO:0000313" key="1">
    <source>
        <dbReference type="EMBL" id="MWK59125.1"/>
    </source>
</evidence>
<dbReference type="AlphaFoldDB" id="A0A1I0U1L4"/>
<dbReference type="EMBL" id="WTFN01000082">
    <property type="protein sequence ID" value="MWK59125.1"/>
    <property type="molecule type" value="Genomic_DNA"/>
</dbReference>
<protein>
    <submittedName>
        <fullName evidence="1">Uncharacterized protein</fullName>
    </submittedName>
</protein>
<sequence length="109" mass="11915">MAFFMNRRKQRALDDIQREIDHLRGRIDHIRGRTEAATGQAVATLKAETGQMARALDHGREWVTRSAWTAGRGALAYGRRHPLAATGLAVGAAGAVALACLLQARAQRR</sequence>
<dbReference type="Proteomes" id="UP000461288">
    <property type="component" value="Unassembled WGS sequence"/>
</dbReference>
<organism evidence="1 2">
    <name type="scientific">Metapseudomonas otitidis</name>
    <dbReference type="NCBI Taxonomy" id="319939"/>
    <lineage>
        <taxon>Bacteria</taxon>
        <taxon>Pseudomonadati</taxon>
        <taxon>Pseudomonadota</taxon>
        <taxon>Gammaproteobacteria</taxon>
        <taxon>Pseudomonadales</taxon>
        <taxon>Pseudomonadaceae</taxon>
        <taxon>Metapseudomonas</taxon>
    </lineage>
</organism>
<comment type="caution">
    <text evidence="1">The sequence shown here is derived from an EMBL/GenBank/DDBJ whole genome shotgun (WGS) entry which is preliminary data.</text>
</comment>
<gene>
    <name evidence="1" type="ORF">GO594_24325</name>
</gene>